<dbReference type="EnsemblMetazoa" id="Aqu2.1.22445_001">
    <property type="protein sequence ID" value="Aqu2.1.22445_001"/>
    <property type="gene ID" value="Aqu2.1.22445"/>
</dbReference>
<dbReference type="Pfam" id="PF06918">
    <property type="entry name" value="DUF1280"/>
    <property type="match status" value="1"/>
</dbReference>
<dbReference type="InterPro" id="IPR009689">
    <property type="entry name" value="DUF1280"/>
</dbReference>
<dbReference type="AlphaFoldDB" id="A0A1X7U3V1"/>
<dbReference type="eggNOG" id="ENOG502SPW8">
    <property type="taxonomic scope" value="Eukaryota"/>
</dbReference>
<reference evidence="1" key="1">
    <citation type="submission" date="2017-05" db="UniProtKB">
        <authorList>
            <consortium name="EnsemblMetazoa"/>
        </authorList>
    </citation>
    <scope>IDENTIFICATION</scope>
</reference>
<proteinExistence type="predicted"/>
<name>A0A1X7U3V1_AMPQE</name>
<dbReference type="InParanoid" id="A0A1X7U3V1"/>
<dbReference type="OrthoDB" id="10050996at2759"/>
<protein>
    <submittedName>
        <fullName evidence="1">Uncharacterized protein</fullName>
    </submittedName>
</protein>
<dbReference type="PANTHER" id="PTHR31424">
    <property type="entry name" value="PROTEIN CBG23806"/>
    <property type="match status" value="1"/>
</dbReference>
<accession>A0A1X7U3V1</accession>
<evidence type="ECO:0000313" key="1">
    <source>
        <dbReference type="EnsemblMetazoa" id="Aqu2.1.22445_001"/>
    </source>
</evidence>
<organism evidence="1">
    <name type="scientific">Amphimedon queenslandica</name>
    <name type="common">Sponge</name>
    <dbReference type="NCBI Taxonomy" id="400682"/>
    <lineage>
        <taxon>Eukaryota</taxon>
        <taxon>Metazoa</taxon>
        <taxon>Porifera</taxon>
        <taxon>Demospongiae</taxon>
        <taxon>Heteroscleromorpha</taxon>
        <taxon>Haplosclerida</taxon>
        <taxon>Niphatidae</taxon>
        <taxon>Amphimedon</taxon>
    </lineage>
</organism>
<sequence length="368" mass="41873">MKILPKNERESLMKDAQFTVTIPPEEGLAMKANLNIQWHKLRIMRRWLKSWGAEMASERKQRNVMRDKVEAIDIRAEAIPLSFELRNGNRELRPSPLGYVGDLKGLLFHVLEENKSLGKLTWHGDMIPSDEIWIKIGGDKGGSSFKMSFQIVNLARPNFVQNCVVFALFEGPDTVTNLHIALDRYTDIIEEIQNSKWRNYSIRVFMFGDYQLLCHLYGLSGASGGNLKHAKLYGNVIGQRFFDIPLTQESQIKKQETIIKKGFDKEDGVFVCALDNALASFRVERQAYHGGSFIGNHIHRALKEQNIDTLCSSVVDTAQAYDSALLPKAFLIEEKFKKALTLFAKCHTLYDGKALFTQEDIIMLDVSI</sequence>